<gene>
    <name evidence="2" type="ORF">V6N11_043779</name>
</gene>
<feature type="compositionally biased region" description="Basic and acidic residues" evidence="1">
    <location>
        <begin position="62"/>
        <end position="77"/>
    </location>
</feature>
<organism evidence="2 3">
    <name type="scientific">Hibiscus sabdariffa</name>
    <name type="common">roselle</name>
    <dbReference type="NCBI Taxonomy" id="183260"/>
    <lineage>
        <taxon>Eukaryota</taxon>
        <taxon>Viridiplantae</taxon>
        <taxon>Streptophyta</taxon>
        <taxon>Embryophyta</taxon>
        <taxon>Tracheophyta</taxon>
        <taxon>Spermatophyta</taxon>
        <taxon>Magnoliopsida</taxon>
        <taxon>eudicotyledons</taxon>
        <taxon>Gunneridae</taxon>
        <taxon>Pentapetalae</taxon>
        <taxon>rosids</taxon>
        <taxon>malvids</taxon>
        <taxon>Malvales</taxon>
        <taxon>Malvaceae</taxon>
        <taxon>Malvoideae</taxon>
        <taxon>Hibiscus</taxon>
    </lineage>
</organism>
<feature type="compositionally biased region" description="Polar residues" evidence="1">
    <location>
        <begin position="51"/>
        <end position="60"/>
    </location>
</feature>
<protein>
    <submittedName>
        <fullName evidence="2">Uncharacterized protein</fullName>
    </submittedName>
</protein>
<proteinExistence type="predicted"/>
<evidence type="ECO:0000256" key="1">
    <source>
        <dbReference type="SAM" id="MobiDB-lite"/>
    </source>
</evidence>
<feature type="region of interest" description="Disordered" evidence="1">
    <location>
        <begin position="1"/>
        <end position="77"/>
    </location>
</feature>
<name>A0ABR2RE08_9ROSI</name>
<evidence type="ECO:0000313" key="3">
    <source>
        <dbReference type="Proteomes" id="UP001396334"/>
    </source>
</evidence>
<evidence type="ECO:0000313" key="2">
    <source>
        <dbReference type="EMBL" id="KAK9010912.1"/>
    </source>
</evidence>
<keyword evidence="3" id="KW-1185">Reference proteome</keyword>
<dbReference type="EMBL" id="JBBPBN010000023">
    <property type="protein sequence ID" value="KAK9010912.1"/>
    <property type="molecule type" value="Genomic_DNA"/>
</dbReference>
<sequence length="77" mass="9248">MQRETNSKQRGQMKGITRVEERRRPRHWSASPPVKQRKKLEVETLLDPETRNLSQTQGLEQSYERREETTTNEPNER</sequence>
<reference evidence="2 3" key="1">
    <citation type="journal article" date="2024" name="G3 (Bethesda)">
        <title>Genome assembly of Hibiscus sabdariffa L. provides insights into metabolisms of medicinal natural products.</title>
        <authorList>
            <person name="Kim T."/>
        </authorList>
    </citation>
    <scope>NUCLEOTIDE SEQUENCE [LARGE SCALE GENOMIC DNA]</scope>
    <source>
        <strain evidence="2">TK-2024</strain>
        <tissue evidence="2">Old leaves</tissue>
    </source>
</reference>
<dbReference type="Proteomes" id="UP001396334">
    <property type="component" value="Unassembled WGS sequence"/>
</dbReference>
<accession>A0ABR2RE08</accession>
<comment type="caution">
    <text evidence="2">The sequence shown here is derived from an EMBL/GenBank/DDBJ whole genome shotgun (WGS) entry which is preliminary data.</text>
</comment>